<comment type="caution">
    <text evidence="3">The sequence shown here is derived from an EMBL/GenBank/DDBJ whole genome shotgun (WGS) entry which is preliminary data.</text>
</comment>
<evidence type="ECO:0000313" key="3">
    <source>
        <dbReference type="EMBL" id="TPX32584.1"/>
    </source>
</evidence>
<accession>A0A507C3B8</accession>
<evidence type="ECO:0000259" key="2">
    <source>
        <dbReference type="PROSITE" id="PS51758"/>
    </source>
</evidence>
<dbReference type="InterPro" id="IPR033122">
    <property type="entry name" value="LETM1-like_RBD"/>
</dbReference>
<name>A0A507C3B8_9FUNG</name>
<gene>
    <name evidence="3" type="ORF">SmJEL517_g04301</name>
</gene>
<dbReference type="PROSITE" id="PS51758">
    <property type="entry name" value="LETM1_RBD"/>
    <property type="match status" value="1"/>
</dbReference>
<keyword evidence="4" id="KW-1185">Reference proteome</keyword>
<dbReference type="AlphaFoldDB" id="A0A507C3B8"/>
<dbReference type="Pfam" id="PF07766">
    <property type="entry name" value="LETM1_RBD"/>
    <property type="match status" value="1"/>
</dbReference>
<dbReference type="STRING" id="1806994.A0A507C3B8"/>
<sequence length="315" mass="35972">MEGLAQLLSISRTAFNIYWDNKRIRDRFDIVLIQQAKTDLLAVIPGLVIYFIPIQQLKVSVIRRFPSLYPFVFVTPTLYSLVLKDATAWRTNEAMNVLKLLSDVSTRSVESHDTDLRLQRLNALIARAKQQYENPTIVIPYTQLQPLFDHFRSHLSPLNMSHSELTVLTRYLNFTTRRSIPSASLDQSIRMFVPLPPLEKLTQWADWIVKDDQLIRHVGVKSLNDYEVTMALYERGYIHLKQSIPDLRNTLTAWLKFSDVALQYLIKRRVSESGLAVSRDNAIAPEDLAVMASIMIAGQAIVTSNAYSIAHATLS</sequence>
<dbReference type="GO" id="GO:0043022">
    <property type="term" value="F:ribosome binding"/>
    <property type="evidence" value="ECO:0007669"/>
    <property type="project" value="InterPro"/>
</dbReference>
<reference evidence="3 4" key="1">
    <citation type="journal article" date="2019" name="Sci. Rep.">
        <title>Comparative genomics of chytrid fungi reveal insights into the obligate biotrophic and pathogenic lifestyle of Synchytrium endobioticum.</title>
        <authorList>
            <person name="van de Vossenberg B.T.L.H."/>
            <person name="Warris S."/>
            <person name="Nguyen H.D.T."/>
            <person name="van Gent-Pelzer M.P.E."/>
            <person name="Joly D.L."/>
            <person name="van de Geest H.C."/>
            <person name="Bonants P.J.M."/>
            <person name="Smith D.S."/>
            <person name="Levesque C.A."/>
            <person name="van der Lee T.A.J."/>
        </authorList>
    </citation>
    <scope>NUCLEOTIDE SEQUENCE [LARGE SCALE GENOMIC DNA]</scope>
    <source>
        <strain evidence="3 4">JEL517</strain>
    </source>
</reference>
<proteinExistence type="predicted"/>
<dbReference type="Proteomes" id="UP000319731">
    <property type="component" value="Unassembled WGS sequence"/>
</dbReference>
<dbReference type="RefSeq" id="XP_031023762.1">
    <property type="nucleotide sequence ID" value="XM_031170229.1"/>
</dbReference>
<dbReference type="OrthoDB" id="73691at2759"/>
<evidence type="ECO:0000256" key="1">
    <source>
        <dbReference type="PROSITE-ProRule" id="PRU01094"/>
    </source>
</evidence>
<organism evidence="3 4">
    <name type="scientific">Synchytrium microbalum</name>
    <dbReference type="NCBI Taxonomy" id="1806994"/>
    <lineage>
        <taxon>Eukaryota</taxon>
        <taxon>Fungi</taxon>
        <taxon>Fungi incertae sedis</taxon>
        <taxon>Chytridiomycota</taxon>
        <taxon>Chytridiomycota incertae sedis</taxon>
        <taxon>Chytridiomycetes</taxon>
        <taxon>Synchytriales</taxon>
        <taxon>Synchytriaceae</taxon>
        <taxon>Synchytrium</taxon>
    </lineage>
</organism>
<dbReference type="EMBL" id="QEAO01000028">
    <property type="protein sequence ID" value="TPX32584.1"/>
    <property type="molecule type" value="Genomic_DNA"/>
</dbReference>
<keyword evidence="1" id="KW-0496">Mitochondrion</keyword>
<feature type="domain" description="Letm1 RBD" evidence="2">
    <location>
        <begin position="90"/>
        <end position="292"/>
    </location>
</feature>
<dbReference type="GeneID" id="42005526"/>
<evidence type="ECO:0000313" key="4">
    <source>
        <dbReference type="Proteomes" id="UP000319731"/>
    </source>
</evidence>
<protein>
    <recommendedName>
        <fullName evidence="2">Letm1 RBD domain-containing protein</fullName>
    </recommendedName>
</protein>